<dbReference type="GO" id="GO:0047499">
    <property type="term" value="F:calcium-independent phospholipase A2 activity"/>
    <property type="evidence" value="ECO:0007669"/>
    <property type="project" value="InterPro"/>
</dbReference>
<name>A0A2A2KCR7_9BILA</name>
<evidence type="ECO:0000259" key="5">
    <source>
        <dbReference type="PROSITE" id="PS51635"/>
    </source>
</evidence>
<dbReference type="InterPro" id="IPR047148">
    <property type="entry name" value="PLPL9"/>
</dbReference>
<dbReference type="InterPro" id="IPR016035">
    <property type="entry name" value="Acyl_Trfase/lysoPLipase"/>
</dbReference>
<protein>
    <recommendedName>
        <fullName evidence="5">PNPLA domain-containing protein</fullName>
    </recommendedName>
</protein>
<dbReference type="AlphaFoldDB" id="A0A2A2KCR7"/>
<dbReference type="InterPro" id="IPR002641">
    <property type="entry name" value="PNPLA_dom"/>
</dbReference>
<gene>
    <name evidence="6" type="ORF">WR25_04398</name>
</gene>
<dbReference type="SUPFAM" id="SSF52151">
    <property type="entry name" value="FabD/lysophospholipase-like"/>
    <property type="match status" value="1"/>
</dbReference>
<evidence type="ECO:0000313" key="6">
    <source>
        <dbReference type="EMBL" id="PAV71745.1"/>
    </source>
</evidence>
<keyword evidence="4" id="KW-0442">Lipid degradation</keyword>
<keyword evidence="4" id="KW-0378">Hydrolase</keyword>
<dbReference type="PANTHER" id="PTHR24139">
    <property type="entry name" value="CALCIUM-INDEPENDENT PHOSPHOLIPASE A2"/>
    <property type="match status" value="1"/>
</dbReference>
<dbReference type="OrthoDB" id="10021675at2759"/>
<dbReference type="GO" id="GO:2000304">
    <property type="term" value="P:positive regulation of ceramide biosynthetic process"/>
    <property type="evidence" value="ECO:0007669"/>
    <property type="project" value="TreeGrafter"/>
</dbReference>
<keyword evidence="3 4" id="KW-0443">Lipid metabolism</keyword>
<evidence type="ECO:0000256" key="2">
    <source>
        <dbReference type="ARBA" id="ARBA00023043"/>
    </source>
</evidence>
<dbReference type="GO" id="GO:0052816">
    <property type="term" value="F:long-chain fatty acyl-CoA hydrolase activity"/>
    <property type="evidence" value="ECO:0007669"/>
    <property type="project" value="TreeGrafter"/>
</dbReference>
<dbReference type="PROSITE" id="PS51635">
    <property type="entry name" value="PNPLA"/>
    <property type="match status" value="1"/>
</dbReference>
<dbReference type="GO" id="GO:0005739">
    <property type="term" value="C:mitochondrion"/>
    <property type="evidence" value="ECO:0007669"/>
    <property type="project" value="TreeGrafter"/>
</dbReference>
<keyword evidence="2" id="KW-0040">ANK repeat</keyword>
<keyword evidence="7" id="KW-1185">Reference proteome</keyword>
<dbReference type="PANTHER" id="PTHR24139:SF35">
    <property type="entry name" value="PNPLA DOMAIN-CONTAINING PROTEIN"/>
    <property type="match status" value="1"/>
</dbReference>
<evidence type="ECO:0000256" key="4">
    <source>
        <dbReference type="PROSITE-ProRule" id="PRU01161"/>
    </source>
</evidence>
<dbReference type="Pfam" id="PF01734">
    <property type="entry name" value="Patatin"/>
    <property type="match status" value="1"/>
</dbReference>
<evidence type="ECO:0000256" key="3">
    <source>
        <dbReference type="ARBA" id="ARBA00023098"/>
    </source>
</evidence>
<evidence type="ECO:0000313" key="7">
    <source>
        <dbReference type="Proteomes" id="UP000218231"/>
    </source>
</evidence>
<dbReference type="Proteomes" id="UP000218231">
    <property type="component" value="Unassembled WGS sequence"/>
</dbReference>
<feature type="short sequence motif" description="GXSXG" evidence="4">
    <location>
        <begin position="161"/>
        <end position="165"/>
    </location>
</feature>
<feature type="active site" description="Nucleophile" evidence="4">
    <location>
        <position position="163"/>
    </location>
</feature>
<dbReference type="STRING" id="2018661.A0A2A2KCR7"/>
<accession>A0A2A2KCR7</accession>
<feature type="active site" description="Proton acceptor" evidence="4">
    <location>
        <position position="298"/>
    </location>
</feature>
<reference evidence="6 7" key="1">
    <citation type="journal article" date="2017" name="Curr. Biol.">
        <title>Genome architecture and evolution of a unichromosomal asexual nematode.</title>
        <authorList>
            <person name="Fradin H."/>
            <person name="Zegar C."/>
            <person name="Gutwein M."/>
            <person name="Lucas J."/>
            <person name="Kovtun M."/>
            <person name="Corcoran D."/>
            <person name="Baugh L.R."/>
            <person name="Kiontke K."/>
            <person name="Gunsalus K."/>
            <person name="Fitch D.H."/>
            <person name="Piano F."/>
        </authorList>
    </citation>
    <scope>NUCLEOTIDE SEQUENCE [LARGE SCALE GENOMIC DNA]</scope>
    <source>
        <strain evidence="6">PF1309</strain>
    </source>
</reference>
<sequence>MPPSRCAHKMSRRKKTERIEALVTFMETADRQAMGARLKEIWAIPQSTITELRLLLTMGADPSCLYEDEYGRKTLEDRLELGRVCEECAPKWQAFIDHALNVHEEMWEKKPVLLGKRRGLVALCLDGGGMRGLVSIVCLLFASRRLFGNETLPNCFDWLIGTSTGSVLALNLAKGKTASECFYDYWKMKNKIFDENGSTMSRLLGDQVRIQTQSMNKVLKESFPTQTFQQCSRRLTVPALDIAYAPAKLHIFRNYSFTLPFGAALPDEDINFRDAARASSAAPTYFEPHAMGDHRFVDGSFVANYPLNILFKEYDQFAKHGNPIDLSGVLSIGTGEPAVVQRKYKCGTSIKSRAKNITHVTTLILEQVVGQDLTAVEMASDRCAAHGIPFFRISPVGINVRIDQTDDGKLMDMVWTTLLYLVNNLELIDSLGNFMNSIHSEPDSDSRRRSNTVL</sequence>
<feature type="short sequence motif" description="GXGXXG" evidence="4">
    <location>
        <begin position="127"/>
        <end position="132"/>
    </location>
</feature>
<feature type="domain" description="PNPLA" evidence="5">
    <location>
        <begin position="123"/>
        <end position="311"/>
    </location>
</feature>
<keyword evidence="1" id="KW-0677">Repeat</keyword>
<dbReference type="EMBL" id="LIAE01008930">
    <property type="protein sequence ID" value="PAV71745.1"/>
    <property type="molecule type" value="Genomic_DNA"/>
</dbReference>
<comment type="caution">
    <text evidence="4">Lacks conserved residue(s) required for the propagation of feature annotation.</text>
</comment>
<organism evidence="6 7">
    <name type="scientific">Diploscapter pachys</name>
    <dbReference type="NCBI Taxonomy" id="2018661"/>
    <lineage>
        <taxon>Eukaryota</taxon>
        <taxon>Metazoa</taxon>
        <taxon>Ecdysozoa</taxon>
        <taxon>Nematoda</taxon>
        <taxon>Chromadorea</taxon>
        <taxon>Rhabditida</taxon>
        <taxon>Rhabditina</taxon>
        <taxon>Rhabditomorpha</taxon>
        <taxon>Rhabditoidea</taxon>
        <taxon>Rhabditidae</taxon>
        <taxon>Diploscapter</taxon>
    </lineage>
</organism>
<comment type="caution">
    <text evidence="6">The sequence shown here is derived from an EMBL/GenBank/DDBJ whole genome shotgun (WGS) entry which is preliminary data.</text>
</comment>
<evidence type="ECO:0000256" key="1">
    <source>
        <dbReference type="ARBA" id="ARBA00022737"/>
    </source>
</evidence>
<dbReference type="GO" id="GO:0016042">
    <property type="term" value="P:lipid catabolic process"/>
    <property type="evidence" value="ECO:0007669"/>
    <property type="project" value="UniProtKB-UniRule"/>
</dbReference>
<dbReference type="Gene3D" id="3.40.1090.10">
    <property type="entry name" value="Cytosolic phospholipase A2 catalytic domain"/>
    <property type="match status" value="1"/>
</dbReference>
<proteinExistence type="predicted"/>